<dbReference type="PANTHER" id="PTHR42715">
    <property type="entry name" value="BETA-GLUCOSIDASE"/>
    <property type="match status" value="1"/>
</dbReference>
<accession>A0A7D5D701</accession>
<dbReference type="Gene3D" id="3.40.50.1700">
    <property type="entry name" value="Glycoside hydrolase family 3 C-terminal domain"/>
    <property type="match status" value="1"/>
</dbReference>
<dbReference type="InterPro" id="IPR017853">
    <property type="entry name" value="GH"/>
</dbReference>
<evidence type="ECO:0000256" key="9">
    <source>
        <dbReference type="SAM" id="MobiDB-lite"/>
    </source>
</evidence>
<evidence type="ECO:0000256" key="2">
    <source>
        <dbReference type="ARBA" id="ARBA00022801"/>
    </source>
</evidence>
<dbReference type="Pfam" id="PF07691">
    <property type="entry name" value="PA14"/>
    <property type="match status" value="1"/>
</dbReference>
<dbReference type="SUPFAM" id="SSF52279">
    <property type="entry name" value="Beta-D-glucan exohydrolase, C-terminal domain"/>
    <property type="match status" value="1"/>
</dbReference>
<evidence type="ECO:0000256" key="7">
    <source>
        <dbReference type="ARBA" id="ARBA00032594"/>
    </source>
</evidence>
<dbReference type="InterPro" id="IPR050288">
    <property type="entry name" value="Cellulose_deg_GH3"/>
</dbReference>
<dbReference type="InterPro" id="IPR036881">
    <property type="entry name" value="Glyco_hydro_3_C_sf"/>
</dbReference>
<dbReference type="FunFam" id="2.60.40.10:FF:000495">
    <property type="entry name" value="Periplasmic beta-glucosidase"/>
    <property type="match status" value="1"/>
</dbReference>
<dbReference type="InterPro" id="IPR011658">
    <property type="entry name" value="PA14_dom"/>
</dbReference>
<dbReference type="PROSITE" id="PS00775">
    <property type="entry name" value="GLYCOSYL_HYDROL_F3"/>
    <property type="match status" value="1"/>
</dbReference>
<evidence type="ECO:0000256" key="10">
    <source>
        <dbReference type="SAM" id="SignalP"/>
    </source>
</evidence>
<keyword evidence="2 8" id="KW-0378">Hydrolase</keyword>
<keyword evidence="3" id="KW-0119">Carbohydrate metabolism</keyword>
<dbReference type="AlphaFoldDB" id="A0A7D5D701"/>
<proteinExistence type="inferred from homology"/>
<dbReference type="SMART" id="SM00758">
    <property type="entry name" value="PA14"/>
    <property type="match status" value="1"/>
</dbReference>
<keyword evidence="13" id="KW-1185">Reference proteome</keyword>
<dbReference type="PANTHER" id="PTHR42715:SF10">
    <property type="entry name" value="BETA-GLUCOSIDASE"/>
    <property type="match status" value="1"/>
</dbReference>
<comment type="similarity">
    <text evidence="1 8">Belongs to the glycosyl hydrolase 3 family.</text>
</comment>
<name>A0A7D5D701_9PSED</name>
<dbReference type="EMBL" id="CP056030">
    <property type="protein sequence ID" value="QKZ04959.1"/>
    <property type="molecule type" value="Genomic_DNA"/>
</dbReference>
<dbReference type="Pfam" id="PF01915">
    <property type="entry name" value="Glyco_hydro_3_C"/>
    <property type="match status" value="1"/>
</dbReference>
<dbReference type="InterPro" id="IPR013783">
    <property type="entry name" value="Ig-like_fold"/>
</dbReference>
<evidence type="ECO:0000259" key="11">
    <source>
        <dbReference type="PROSITE" id="PS51820"/>
    </source>
</evidence>
<dbReference type="InterPro" id="IPR037524">
    <property type="entry name" value="PA14/GLEYA"/>
</dbReference>
<dbReference type="GO" id="GO:0005975">
    <property type="term" value="P:carbohydrate metabolic process"/>
    <property type="evidence" value="ECO:0007669"/>
    <property type="project" value="InterPro"/>
</dbReference>
<dbReference type="SUPFAM" id="SSF51445">
    <property type="entry name" value="(Trans)glycosidases"/>
    <property type="match status" value="1"/>
</dbReference>
<dbReference type="GO" id="GO:0008422">
    <property type="term" value="F:beta-glucosidase activity"/>
    <property type="evidence" value="ECO:0007669"/>
    <property type="project" value="UniProtKB-ARBA"/>
</dbReference>
<evidence type="ECO:0000256" key="3">
    <source>
        <dbReference type="ARBA" id="ARBA00023277"/>
    </source>
</evidence>
<dbReference type="InterPro" id="IPR026891">
    <property type="entry name" value="Fn3-like"/>
</dbReference>
<dbReference type="InterPro" id="IPR019800">
    <property type="entry name" value="Glyco_hydro_3_AS"/>
</dbReference>
<dbReference type="InterPro" id="IPR001764">
    <property type="entry name" value="Glyco_hydro_3_N"/>
</dbReference>
<dbReference type="Gene3D" id="3.20.20.300">
    <property type="entry name" value="Glycoside hydrolase, family 3, N-terminal domain"/>
    <property type="match status" value="1"/>
</dbReference>
<feature type="region of interest" description="Disordered" evidence="9">
    <location>
        <begin position="880"/>
        <end position="900"/>
    </location>
</feature>
<keyword evidence="10" id="KW-0732">Signal</keyword>
<feature type="chain" id="PRO_5028905732" description="Beta-D-glucoside glucohydrolase" evidence="10">
    <location>
        <begin position="28"/>
        <end position="900"/>
    </location>
</feature>
<dbReference type="PROSITE" id="PS51820">
    <property type="entry name" value="PA14"/>
    <property type="match status" value="1"/>
</dbReference>
<dbReference type="SMART" id="SM01217">
    <property type="entry name" value="Fn3_like"/>
    <property type="match status" value="1"/>
</dbReference>
<keyword evidence="4 8" id="KW-0326">Glycosidase</keyword>
<dbReference type="Proteomes" id="UP000509568">
    <property type="component" value="Chromosome"/>
</dbReference>
<gene>
    <name evidence="12" type="ORF">HWQ56_14655</name>
</gene>
<evidence type="ECO:0000256" key="5">
    <source>
        <dbReference type="ARBA" id="ARBA00031448"/>
    </source>
</evidence>
<protein>
    <recommendedName>
        <fullName evidence="7">Beta-D-glucoside glucohydrolase</fullName>
    </recommendedName>
    <alternativeName>
        <fullName evidence="5">Cellobiase</fullName>
    </alternativeName>
    <alternativeName>
        <fullName evidence="6">Gentiobiase</fullName>
    </alternativeName>
</protein>
<evidence type="ECO:0000313" key="13">
    <source>
        <dbReference type="Proteomes" id="UP000509568"/>
    </source>
</evidence>
<evidence type="ECO:0000313" key="12">
    <source>
        <dbReference type="EMBL" id="QKZ04959.1"/>
    </source>
</evidence>
<dbReference type="Gene3D" id="2.60.120.260">
    <property type="entry name" value="Galactose-binding domain-like"/>
    <property type="match status" value="1"/>
</dbReference>
<dbReference type="InterPro" id="IPR036962">
    <property type="entry name" value="Glyco_hydro_3_N_sf"/>
</dbReference>
<evidence type="ECO:0000256" key="4">
    <source>
        <dbReference type="ARBA" id="ARBA00023295"/>
    </source>
</evidence>
<reference evidence="12 13" key="1">
    <citation type="submission" date="2020-06" db="EMBL/GenBank/DDBJ databases">
        <title>Pseudomonas eucalypticola sp. nov., an endophyte of Eucalyptus dunnii leaves with biocontrol ability of eucalyptus leaf blight.</title>
        <authorList>
            <person name="Liu Y."/>
            <person name="Song Z."/>
            <person name="Zeng H."/>
            <person name="Lu M."/>
            <person name="Wang X."/>
            <person name="Lian X."/>
            <person name="Zhang Q."/>
        </authorList>
    </citation>
    <scope>NUCLEOTIDE SEQUENCE [LARGE SCALE GENOMIC DNA]</scope>
    <source>
        <strain evidence="12 13">NP-1</strain>
    </source>
</reference>
<dbReference type="PRINTS" id="PR00133">
    <property type="entry name" value="GLHYDRLASE3"/>
</dbReference>
<dbReference type="Pfam" id="PF00933">
    <property type="entry name" value="Glyco_hydro_3"/>
    <property type="match status" value="1"/>
</dbReference>
<evidence type="ECO:0000256" key="1">
    <source>
        <dbReference type="ARBA" id="ARBA00005336"/>
    </source>
</evidence>
<feature type="signal peptide" evidence="10">
    <location>
        <begin position="1"/>
        <end position="27"/>
    </location>
</feature>
<evidence type="ECO:0000256" key="6">
    <source>
        <dbReference type="ARBA" id="ARBA00032194"/>
    </source>
</evidence>
<dbReference type="KEGG" id="pez:HWQ56_14655"/>
<dbReference type="Pfam" id="PF14310">
    <property type="entry name" value="Fn3-like"/>
    <property type="match status" value="1"/>
</dbReference>
<sequence>MNPTTLRRTLGLSLLALGVAQAHLALAATATPATGNAVEARVSSILDNMSTSEKINFTRVDDGHMIPKLTKWGIQGTVAYDSSMGVHVNNATFGAQYPSQSALAATWSINRAKEFGQAIAYETRISGGQQMLSPGVNLYRTPYGGRSAEYLSGEDPFLGAVLAPAVVNGIQVQGIQASGKHFLANEQEANRQAVNVHVDERTLRELYLPGFESMVKNANVASIMCGFNKVNDDYACENHHLITDVLKGEWGYQGMVISDFNAIHDAFKGAWAGTDIDMPSGLQFTEANLMPLLWSGQLTQNVIDDKVKRNLRGIVSYDLQENLNTAQTLEHTEYGAKAALDTAREAIVLLRNENTSAGAPLLPLAKSAKVAVIGDWALEAPGSPFGTANSPPNSYVTELSGLQQLASSSSNVTYLPALSLNPKASVWYQPSTGQNSISNSGVKAEYYANTSFSGDPALTRVEPGVNLNWTTSTNVTDAGTTTVSGFTPTAGAFSARFTATIKPTVSGPQIFKVRADGPYKLWVNDELVLQSDGVAYSSDVVNALVTSAKTSALTAGKSYSVKLEYQRTAGNFTPALGGLAGVQMSWSALKPPADLANYDAVVVAVGTNYENEGEGSDHGFDLPDQQADLITAVAKANPNTIVVMHGGGVSNMQPWANKVGASLQAWLPGQQGGQALAEILYGKVNPSGKLPVTIDKKIEDNASYASYPDPAQYRGTNALTDMTYSEGLYLGYRAYDKNNTKPLYPFGFGLSYTTFAYSDMKLSSNVLTPGATVNVKFTVTNTGSKAGFETAQLYVQPVNPAVARPEKELKGFTKVYLKPGQSKTVSIPLDSRSLAYYVDNTDSWNVDAGKYKIRVGTSSADLSLSQTLTTLYAEQLTTRDSNPLPAPLQKAVQVSASQRY</sequence>
<organism evidence="12 13">
    <name type="scientific">Pseudomonas eucalypticola</name>
    <dbReference type="NCBI Taxonomy" id="2599595"/>
    <lineage>
        <taxon>Bacteria</taxon>
        <taxon>Pseudomonadati</taxon>
        <taxon>Pseudomonadota</taxon>
        <taxon>Gammaproteobacteria</taxon>
        <taxon>Pseudomonadales</taxon>
        <taxon>Pseudomonadaceae</taxon>
        <taxon>Pseudomonas</taxon>
    </lineage>
</organism>
<dbReference type="RefSeq" id="WP_176570963.1">
    <property type="nucleotide sequence ID" value="NZ_CP056030.1"/>
</dbReference>
<dbReference type="Gene3D" id="2.60.40.10">
    <property type="entry name" value="Immunoglobulins"/>
    <property type="match status" value="1"/>
</dbReference>
<feature type="domain" description="PA14" evidence="11">
    <location>
        <begin position="437"/>
        <end position="600"/>
    </location>
</feature>
<dbReference type="InterPro" id="IPR002772">
    <property type="entry name" value="Glyco_hydro_3_C"/>
</dbReference>
<evidence type="ECO:0000256" key="8">
    <source>
        <dbReference type="RuleBase" id="RU361161"/>
    </source>
</evidence>